<comment type="caution">
    <text evidence="1">The sequence shown here is derived from an EMBL/GenBank/DDBJ whole genome shotgun (WGS) entry which is preliminary data.</text>
</comment>
<dbReference type="Proteomes" id="UP000306319">
    <property type="component" value="Unassembled WGS sequence"/>
</dbReference>
<evidence type="ECO:0000313" key="2">
    <source>
        <dbReference type="Proteomes" id="UP000306319"/>
    </source>
</evidence>
<dbReference type="EMBL" id="SRYB01000003">
    <property type="protein sequence ID" value="TGY80323.1"/>
    <property type="molecule type" value="Genomic_DNA"/>
</dbReference>
<organism evidence="1 2">
    <name type="scientific">Lepagella muris</name>
    <dbReference type="NCBI Taxonomy" id="3032870"/>
    <lineage>
        <taxon>Bacteria</taxon>
        <taxon>Pseudomonadati</taxon>
        <taxon>Bacteroidota</taxon>
        <taxon>Bacteroidia</taxon>
        <taxon>Bacteroidales</taxon>
        <taxon>Muribaculaceae</taxon>
        <taxon>Lepagella</taxon>
    </lineage>
</organism>
<sequence length="339" mass="38320">MNARVGQSSDISHSLGYAQNRDKDGGILLANFTDITASPEEQARDWMATANDYKTRCYTIIISFTPTETVMLRSMPDNGRDKIRTIIRDFLDELSERGNDLTECPYIVARHDNTDNEHFHIVIHTTDMNGKRFCDKFINKNANRAAACIAMKYGLEAPPKAVERETAHQEAEGQRRKEKAKRQHKPTASQLEIDEKMRRKRAVEEAAKRKSMLKYVIEKAAKKTDSTEAFIAALAEEGITLTRDEKKGICAVMTDPDGKIRKYSLAKDLGVDMTLIPNLSIQDKPVVKTQHSSPLKPIHQPRLNVDGGGSSRNAEHEINDGHNSDDPDEEWKRRNGYKL</sequence>
<evidence type="ECO:0000313" key="1">
    <source>
        <dbReference type="EMBL" id="TGY80323.1"/>
    </source>
</evidence>
<protein>
    <submittedName>
        <fullName evidence="1">Uncharacterized protein</fullName>
    </submittedName>
</protein>
<name>A0AC61RHY8_9BACT</name>
<keyword evidence="2" id="KW-1185">Reference proteome</keyword>
<accession>A0AC61RHY8</accession>
<gene>
    <name evidence="1" type="ORF">E5331_03550</name>
</gene>
<reference evidence="1" key="1">
    <citation type="submission" date="2019-04" db="EMBL/GenBank/DDBJ databases">
        <title>Microbes associate with the intestines of laboratory mice.</title>
        <authorList>
            <person name="Navarre W."/>
            <person name="Wong E."/>
            <person name="Huang K."/>
            <person name="Tropini C."/>
            <person name="Ng K."/>
            <person name="Yu B."/>
        </authorList>
    </citation>
    <scope>NUCLEOTIDE SEQUENCE</scope>
    <source>
        <strain evidence="1">NM04_E33</strain>
    </source>
</reference>
<proteinExistence type="predicted"/>